<comment type="caution">
    <text evidence="1">The sequence shown here is derived from an EMBL/GenBank/DDBJ whole genome shotgun (WGS) entry which is preliminary data.</text>
</comment>
<protein>
    <recommendedName>
        <fullName evidence="3">Type II toxin-antitoxin system RelE/ParE family toxin</fullName>
    </recommendedName>
</protein>
<evidence type="ECO:0008006" key="3">
    <source>
        <dbReference type="Google" id="ProtNLM"/>
    </source>
</evidence>
<dbReference type="RefSeq" id="WP_107036655.1">
    <property type="nucleotide sequence ID" value="NZ_CP098825.1"/>
</dbReference>
<accession>A0A2V1IWD3</accession>
<evidence type="ECO:0000313" key="2">
    <source>
        <dbReference type="Proteomes" id="UP000244925"/>
    </source>
</evidence>
<dbReference type="SUPFAM" id="SSF143011">
    <property type="entry name" value="RelE-like"/>
    <property type="match status" value="1"/>
</dbReference>
<name>A0A2V1IWD3_9BACT</name>
<organism evidence="1 2">
    <name type="scientific">Paramuribaculum intestinale</name>
    <dbReference type="NCBI Taxonomy" id="2094151"/>
    <lineage>
        <taxon>Bacteria</taxon>
        <taxon>Pseudomonadati</taxon>
        <taxon>Bacteroidota</taxon>
        <taxon>Bacteroidia</taxon>
        <taxon>Bacteroidales</taxon>
        <taxon>Muribaculaceae</taxon>
        <taxon>Paramuribaculum</taxon>
    </lineage>
</organism>
<evidence type="ECO:0000313" key="1">
    <source>
        <dbReference type="EMBL" id="PWB06467.1"/>
    </source>
</evidence>
<dbReference type="InterPro" id="IPR035093">
    <property type="entry name" value="RelE/ParE_toxin_dom_sf"/>
</dbReference>
<dbReference type="GeneID" id="93423627"/>
<dbReference type="Proteomes" id="UP000244925">
    <property type="component" value="Unassembled WGS sequence"/>
</dbReference>
<dbReference type="Gene3D" id="3.30.2310.20">
    <property type="entry name" value="RelE-like"/>
    <property type="match status" value="1"/>
</dbReference>
<gene>
    <name evidence="1" type="ORF">C5O25_10285</name>
</gene>
<reference evidence="2" key="1">
    <citation type="submission" date="2018-02" db="EMBL/GenBank/DDBJ databases">
        <authorList>
            <person name="Clavel T."/>
            <person name="Strowig T."/>
        </authorList>
    </citation>
    <scope>NUCLEOTIDE SEQUENCE [LARGE SCALE GENOMIC DNA]</scope>
    <source>
        <strain evidence="2">DSM 100764</strain>
    </source>
</reference>
<dbReference type="AlphaFoldDB" id="A0A2V1IWD3"/>
<keyword evidence="2" id="KW-1185">Reference proteome</keyword>
<proteinExistence type="predicted"/>
<dbReference type="EMBL" id="PUBV01000024">
    <property type="protein sequence ID" value="PWB06467.1"/>
    <property type="molecule type" value="Genomic_DNA"/>
</dbReference>
<sequence>MRIDFSKEFAKAFDKLSGKIYESVRDAINNVIEAQSLDEIQNCKKIETLNSVYRIRIGSKRAFFVLHIEIEGDLVKFEYLLNRGEAYDKKNMERLRRRDV</sequence>